<gene>
    <name evidence="2" type="ORF">RDB_LOCUS57867</name>
</gene>
<reference evidence="2" key="1">
    <citation type="submission" date="2021-01" db="EMBL/GenBank/DDBJ databases">
        <authorList>
            <person name="Kaushik A."/>
        </authorList>
    </citation>
    <scope>NUCLEOTIDE SEQUENCE</scope>
    <source>
        <strain evidence="2">AG2-2IIIB</strain>
    </source>
</reference>
<dbReference type="EMBL" id="CAJMWT010001915">
    <property type="protein sequence ID" value="CAE6425314.1"/>
    <property type="molecule type" value="Genomic_DNA"/>
</dbReference>
<evidence type="ECO:0000313" key="3">
    <source>
        <dbReference type="Proteomes" id="UP000663843"/>
    </source>
</evidence>
<feature type="region of interest" description="Disordered" evidence="1">
    <location>
        <begin position="1"/>
        <end position="31"/>
    </location>
</feature>
<dbReference type="AlphaFoldDB" id="A0A8H2XHK1"/>
<comment type="caution">
    <text evidence="2">The sequence shown here is derived from an EMBL/GenBank/DDBJ whole genome shotgun (WGS) entry which is preliminary data.</text>
</comment>
<accession>A0A8H2XHK1</accession>
<organism evidence="2 3">
    <name type="scientific">Rhizoctonia solani</name>
    <dbReference type="NCBI Taxonomy" id="456999"/>
    <lineage>
        <taxon>Eukaryota</taxon>
        <taxon>Fungi</taxon>
        <taxon>Dikarya</taxon>
        <taxon>Basidiomycota</taxon>
        <taxon>Agaricomycotina</taxon>
        <taxon>Agaricomycetes</taxon>
        <taxon>Cantharellales</taxon>
        <taxon>Ceratobasidiaceae</taxon>
        <taxon>Rhizoctonia</taxon>
    </lineage>
</organism>
<name>A0A8H2XHK1_9AGAM</name>
<evidence type="ECO:0000313" key="2">
    <source>
        <dbReference type="EMBL" id="CAE6425314.1"/>
    </source>
</evidence>
<sequence>MIGLVSPYLSPDEIESERSARTRRERHSPPPMPVLTASVYVHTGLNEVVLMPVPLAWPSIADHDPEVNLSVTQFLFTLQHLYEVYTAWGDHQATWEEVKDTFNELLQRWHTVEDSYDDCCRTSVREIEQGLAKIQRLCGATFNHKGPNWVRIKDNQSYFSSSVRDDIIGKLKELHHSNTRA</sequence>
<proteinExistence type="predicted"/>
<protein>
    <submittedName>
        <fullName evidence="2">Uncharacterized protein</fullName>
    </submittedName>
</protein>
<evidence type="ECO:0000256" key="1">
    <source>
        <dbReference type="SAM" id="MobiDB-lite"/>
    </source>
</evidence>
<dbReference type="Proteomes" id="UP000663843">
    <property type="component" value="Unassembled WGS sequence"/>
</dbReference>